<dbReference type="EMBL" id="MSFO01000001">
    <property type="protein sequence ID" value="PLB54135.1"/>
    <property type="molecule type" value="Genomic_DNA"/>
</dbReference>
<sequence>MSTEKADEVPVHQPDVEGDVLIPVSSARHSAFMGHRPVLVNFIDGENIIPNSDKSVTTGINVQLRLEGTPVAPMLKFAVTVVKQTESSCAHILHNAVLEFGVSPKDEILDLKYKTQFTAKPYVPGPAQRPNSKRGMKEEAWSDSEEEWS</sequence>
<evidence type="ECO:0000313" key="2">
    <source>
        <dbReference type="EMBL" id="PLB54135.1"/>
    </source>
</evidence>
<dbReference type="VEuPathDB" id="FungiDB:P170DRAFT_431790"/>
<organism evidence="2 3">
    <name type="scientific">Aspergillus steynii IBT 23096</name>
    <dbReference type="NCBI Taxonomy" id="1392250"/>
    <lineage>
        <taxon>Eukaryota</taxon>
        <taxon>Fungi</taxon>
        <taxon>Dikarya</taxon>
        <taxon>Ascomycota</taxon>
        <taxon>Pezizomycotina</taxon>
        <taxon>Eurotiomycetes</taxon>
        <taxon>Eurotiomycetidae</taxon>
        <taxon>Eurotiales</taxon>
        <taxon>Aspergillaceae</taxon>
        <taxon>Aspergillus</taxon>
        <taxon>Aspergillus subgen. Circumdati</taxon>
    </lineage>
</organism>
<protein>
    <submittedName>
        <fullName evidence="2">Uncharacterized protein</fullName>
    </submittedName>
</protein>
<evidence type="ECO:0000313" key="3">
    <source>
        <dbReference type="Proteomes" id="UP000234275"/>
    </source>
</evidence>
<dbReference type="STRING" id="1392250.A0A2I2GMN9"/>
<comment type="caution">
    <text evidence="2">The sequence shown here is derived from an EMBL/GenBank/DDBJ whole genome shotgun (WGS) entry which is preliminary data.</text>
</comment>
<gene>
    <name evidence="2" type="ORF">P170DRAFT_431790</name>
</gene>
<feature type="region of interest" description="Disordered" evidence="1">
    <location>
        <begin position="120"/>
        <end position="149"/>
    </location>
</feature>
<accession>A0A2I2GMN9</accession>
<dbReference type="Proteomes" id="UP000234275">
    <property type="component" value="Unassembled WGS sequence"/>
</dbReference>
<reference evidence="2 3" key="1">
    <citation type="submission" date="2016-12" db="EMBL/GenBank/DDBJ databases">
        <title>The genomes of Aspergillus section Nigri reveals drivers in fungal speciation.</title>
        <authorList>
            <consortium name="DOE Joint Genome Institute"/>
            <person name="Vesth T.C."/>
            <person name="Nybo J."/>
            <person name="Theobald S."/>
            <person name="Brandl J."/>
            <person name="Frisvad J.C."/>
            <person name="Nielsen K.F."/>
            <person name="Lyhne E.K."/>
            <person name="Kogle M.E."/>
            <person name="Kuo A."/>
            <person name="Riley R."/>
            <person name="Clum A."/>
            <person name="Nolan M."/>
            <person name="Lipzen A."/>
            <person name="Salamov A."/>
            <person name="Henrissat B."/>
            <person name="Wiebenga A."/>
            <person name="De Vries R.P."/>
            <person name="Grigoriev I.V."/>
            <person name="Mortensen U.H."/>
            <person name="Andersen M.R."/>
            <person name="Baker S.E."/>
        </authorList>
    </citation>
    <scope>NUCLEOTIDE SEQUENCE [LARGE SCALE GENOMIC DNA]</scope>
    <source>
        <strain evidence="2 3">IBT 23096</strain>
    </source>
</reference>
<dbReference type="RefSeq" id="XP_024709437.1">
    <property type="nucleotide sequence ID" value="XM_024848121.1"/>
</dbReference>
<name>A0A2I2GMN9_9EURO</name>
<keyword evidence="3" id="KW-1185">Reference proteome</keyword>
<evidence type="ECO:0000256" key="1">
    <source>
        <dbReference type="SAM" id="MobiDB-lite"/>
    </source>
</evidence>
<dbReference type="GeneID" id="36555820"/>
<proteinExistence type="predicted"/>
<dbReference type="AlphaFoldDB" id="A0A2I2GMN9"/>